<dbReference type="EMBL" id="PKPP01001396">
    <property type="protein sequence ID" value="PWA83069.1"/>
    <property type="molecule type" value="Genomic_DNA"/>
</dbReference>
<keyword evidence="9 12" id="KW-0863">Zinc-finger</keyword>
<dbReference type="FunFam" id="3.30.40.10:FF:000230">
    <property type="entry name" value="RBR-type E3 ubiquitin transferase"/>
    <property type="match status" value="1"/>
</dbReference>
<sequence>MITAEQHREFMAASAIDSDLDFAYRLQLEEAINASLITTTTTQTLTTHPQNDVVMTEPEPEPEPMEVVYIPHGEGCSSNTKNDENEVFRVYFKGIVSEERVGGNRRKVKLAGIGVAICDWNGEVVFEKRKEVEVGRGEKVSKGSVEGMAVIEALDCAVAFGVKRVVLCFDYHTLFQYVSGRWQPKQQKIQTFVDEVNLLRKNFTHCEPSLIAKKDVKRAYKLAREAVSSQITKAMESSKKIETCVICLEDKSMDQFFSVKGCNHEYCCDCMKQHVEAKLRDGMMAKCPHEGCESELKIDGCENILTPKLAEMMKQLLKEASIPVTEKFYCPYPKCSTLMSKAEVHQLTRSIYEIGARICDKCGGTFCVSCRVPWHENMDCAEYKRRNPNPLVQESKLKNLAAKNLWRQCIKCKHMIELATGCYHMTCRCGYEFCYTCGAEWKNKKATCTCPLWDEENIVDTEESDDDDDFGVQHEVGFLHVYAESSDDDLF</sequence>
<comment type="function">
    <text evidence="3">Might act as an E3 ubiquitin-protein ligase, or as part of E3 complex, which accepts ubiquitin from specific E2 ubiquitin-conjugating enzymes and then transfers it to substrates.</text>
</comment>
<dbReference type="OrthoDB" id="9977870at2759"/>
<dbReference type="InterPro" id="IPR036397">
    <property type="entry name" value="RNaseH_sf"/>
</dbReference>
<evidence type="ECO:0000313" key="15">
    <source>
        <dbReference type="EMBL" id="PWA83069.1"/>
    </source>
</evidence>
<dbReference type="SMART" id="SM00647">
    <property type="entry name" value="IBR"/>
    <property type="match status" value="2"/>
</dbReference>
<proteinExistence type="inferred from homology"/>
<dbReference type="GO" id="GO:0004523">
    <property type="term" value="F:RNA-DNA hybrid ribonuclease activity"/>
    <property type="evidence" value="ECO:0007669"/>
    <property type="project" value="InterPro"/>
</dbReference>
<dbReference type="Proteomes" id="UP000245207">
    <property type="component" value="Unassembled WGS sequence"/>
</dbReference>
<dbReference type="EC" id="2.3.2.31" evidence="5"/>
<name>A0A2U1PBG5_ARTAN</name>
<gene>
    <name evidence="15" type="ORF">CTI12_AA169750</name>
</gene>
<evidence type="ECO:0000256" key="11">
    <source>
        <dbReference type="ARBA" id="ARBA00022833"/>
    </source>
</evidence>
<dbReference type="GO" id="GO:0016567">
    <property type="term" value="P:protein ubiquitination"/>
    <property type="evidence" value="ECO:0007669"/>
    <property type="project" value="UniProtKB-UniPathway"/>
</dbReference>
<dbReference type="Pfam" id="PF13456">
    <property type="entry name" value="RVT_3"/>
    <property type="match status" value="1"/>
</dbReference>
<dbReference type="Gene3D" id="3.30.40.10">
    <property type="entry name" value="Zinc/RING finger domain, C3HC4 (zinc finger)"/>
    <property type="match status" value="1"/>
</dbReference>
<evidence type="ECO:0000259" key="14">
    <source>
        <dbReference type="PROSITE" id="PS51873"/>
    </source>
</evidence>
<keyword evidence="16" id="KW-1185">Reference proteome</keyword>
<dbReference type="STRING" id="35608.A0A2U1PBG5"/>
<dbReference type="InterPro" id="IPR044066">
    <property type="entry name" value="TRIAD_supradom"/>
</dbReference>
<dbReference type="InterPro" id="IPR002867">
    <property type="entry name" value="IBR_dom"/>
</dbReference>
<dbReference type="Gene3D" id="3.30.420.10">
    <property type="entry name" value="Ribonuclease H-like superfamily/Ribonuclease H"/>
    <property type="match status" value="1"/>
</dbReference>
<dbReference type="SUPFAM" id="SSF57850">
    <property type="entry name" value="RING/U-box"/>
    <property type="match status" value="3"/>
</dbReference>
<dbReference type="UniPathway" id="UPA00143"/>
<evidence type="ECO:0000256" key="2">
    <source>
        <dbReference type="ARBA" id="ARBA00001947"/>
    </source>
</evidence>
<comment type="cofactor">
    <cofactor evidence="2">
        <name>Zn(2+)</name>
        <dbReference type="ChEBI" id="CHEBI:29105"/>
    </cofactor>
</comment>
<accession>A0A2U1PBG5</accession>
<comment type="catalytic activity">
    <reaction evidence="1">
        <text>[E2 ubiquitin-conjugating enzyme]-S-ubiquitinyl-L-cysteine + [acceptor protein]-L-lysine = [E2 ubiquitin-conjugating enzyme]-L-cysteine + [acceptor protein]-N(6)-ubiquitinyl-L-lysine.</text>
        <dbReference type="EC" id="2.3.2.31"/>
    </reaction>
</comment>
<dbReference type="InterPro" id="IPR013083">
    <property type="entry name" value="Znf_RING/FYVE/PHD"/>
</dbReference>
<dbReference type="Pfam" id="PF22191">
    <property type="entry name" value="IBR_1"/>
    <property type="match status" value="1"/>
</dbReference>
<dbReference type="InterPro" id="IPR012337">
    <property type="entry name" value="RNaseH-like_sf"/>
</dbReference>
<keyword evidence="10" id="KW-0833">Ubl conjugation pathway</keyword>
<dbReference type="GO" id="GO:0061630">
    <property type="term" value="F:ubiquitin protein ligase activity"/>
    <property type="evidence" value="ECO:0007669"/>
    <property type="project" value="UniProtKB-EC"/>
</dbReference>
<dbReference type="PROSITE" id="PS00518">
    <property type="entry name" value="ZF_RING_1"/>
    <property type="match status" value="1"/>
</dbReference>
<feature type="domain" description="RING-type" evidence="13">
    <location>
        <begin position="244"/>
        <end position="288"/>
    </location>
</feature>
<dbReference type="InterPro" id="IPR001841">
    <property type="entry name" value="Znf_RING"/>
</dbReference>
<keyword evidence="6" id="KW-0808">Transferase</keyword>
<evidence type="ECO:0000256" key="8">
    <source>
        <dbReference type="ARBA" id="ARBA00022737"/>
    </source>
</evidence>
<dbReference type="CDD" id="cd22582">
    <property type="entry name" value="BRcat_RBR_unk"/>
    <property type="match status" value="1"/>
</dbReference>
<protein>
    <recommendedName>
        <fullName evidence="5">RBR-type E3 ubiquitin transferase</fullName>
        <ecNumber evidence="5">2.3.2.31</ecNumber>
    </recommendedName>
</protein>
<organism evidence="15 16">
    <name type="scientific">Artemisia annua</name>
    <name type="common">Sweet wormwood</name>
    <dbReference type="NCBI Taxonomy" id="35608"/>
    <lineage>
        <taxon>Eukaryota</taxon>
        <taxon>Viridiplantae</taxon>
        <taxon>Streptophyta</taxon>
        <taxon>Embryophyta</taxon>
        <taxon>Tracheophyta</taxon>
        <taxon>Spermatophyta</taxon>
        <taxon>Magnoliopsida</taxon>
        <taxon>eudicotyledons</taxon>
        <taxon>Gunneridae</taxon>
        <taxon>Pentapetalae</taxon>
        <taxon>asterids</taxon>
        <taxon>campanulids</taxon>
        <taxon>Asterales</taxon>
        <taxon>Asteraceae</taxon>
        <taxon>Asteroideae</taxon>
        <taxon>Anthemideae</taxon>
        <taxon>Artemisiinae</taxon>
        <taxon>Artemisia</taxon>
    </lineage>
</organism>
<evidence type="ECO:0000256" key="6">
    <source>
        <dbReference type="ARBA" id="ARBA00022679"/>
    </source>
</evidence>
<dbReference type="InterPro" id="IPR017907">
    <property type="entry name" value="Znf_RING_CS"/>
</dbReference>
<evidence type="ECO:0000256" key="12">
    <source>
        <dbReference type="PROSITE-ProRule" id="PRU00175"/>
    </source>
</evidence>
<evidence type="ECO:0000259" key="13">
    <source>
        <dbReference type="PROSITE" id="PS50089"/>
    </source>
</evidence>
<evidence type="ECO:0000256" key="9">
    <source>
        <dbReference type="ARBA" id="ARBA00022771"/>
    </source>
</evidence>
<dbReference type="PROSITE" id="PS51873">
    <property type="entry name" value="TRIAD"/>
    <property type="match status" value="1"/>
</dbReference>
<dbReference type="PANTHER" id="PTHR11685">
    <property type="entry name" value="RBR FAMILY RING FINGER AND IBR DOMAIN-CONTAINING"/>
    <property type="match status" value="1"/>
</dbReference>
<comment type="caution">
    <text evidence="15">The sequence shown here is derived from an EMBL/GenBank/DDBJ whole genome shotgun (WGS) entry which is preliminary data.</text>
</comment>
<dbReference type="InterPro" id="IPR002156">
    <property type="entry name" value="RNaseH_domain"/>
</dbReference>
<keyword evidence="7" id="KW-0479">Metal-binding</keyword>
<keyword evidence="11" id="KW-0862">Zinc</keyword>
<dbReference type="Gene3D" id="1.20.120.1750">
    <property type="match status" value="1"/>
</dbReference>
<reference evidence="15 16" key="1">
    <citation type="journal article" date="2018" name="Mol. Plant">
        <title>The genome of Artemisia annua provides insight into the evolution of Asteraceae family and artemisinin biosynthesis.</title>
        <authorList>
            <person name="Shen Q."/>
            <person name="Zhang L."/>
            <person name="Liao Z."/>
            <person name="Wang S."/>
            <person name="Yan T."/>
            <person name="Shi P."/>
            <person name="Liu M."/>
            <person name="Fu X."/>
            <person name="Pan Q."/>
            <person name="Wang Y."/>
            <person name="Lv Z."/>
            <person name="Lu X."/>
            <person name="Zhang F."/>
            <person name="Jiang W."/>
            <person name="Ma Y."/>
            <person name="Chen M."/>
            <person name="Hao X."/>
            <person name="Li L."/>
            <person name="Tang Y."/>
            <person name="Lv G."/>
            <person name="Zhou Y."/>
            <person name="Sun X."/>
            <person name="Brodelius P.E."/>
            <person name="Rose J.K.C."/>
            <person name="Tang K."/>
        </authorList>
    </citation>
    <scope>NUCLEOTIDE SEQUENCE [LARGE SCALE GENOMIC DNA]</scope>
    <source>
        <strain evidence="16">cv. Huhao1</strain>
        <tissue evidence="15">Leaf</tissue>
    </source>
</reference>
<dbReference type="FunFam" id="3.30.420.10:FF:000076">
    <property type="entry name" value="RBR-type E3 ubiquitin transferase"/>
    <property type="match status" value="1"/>
</dbReference>
<dbReference type="FunFam" id="1.20.120.1750:FF:000019">
    <property type="entry name" value="RBR-type E3 ubiquitin transferase"/>
    <property type="match status" value="1"/>
</dbReference>
<evidence type="ECO:0000256" key="4">
    <source>
        <dbReference type="ARBA" id="ARBA00005884"/>
    </source>
</evidence>
<dbReference type="SUPFAM" id="SSF53098">
    <property type="entry name" value="Ribonuclease H-like"/>
    <property type="match status" value="1"/>
</dbReference>
<dbReference type="InterPro" id="IPR031127">
    <property type="entry name" value="E3_UB_ligase_RBR"/>
</dbReference>
<evidence type="ECO:0000313" key="16">
    <source>
        <dbReference type="Proteomes" id="UP000245207"/>
    </source>
</evidence>
<evidence type="ECO:0000256" key="7">
    <source>
        <dbReference type="ARBA" id="ARBA00022723"/>
    </source>
</evidence>
<keyword evidence="8" id="KW-0677">Repeat</keyword>
<evidence type="ECO:0000256" key="1">
    <source>
        <dbReference type="ARBA" id="ARBA00001798"/>
    </source>
</evidence>
<evidence type="ECO:0000256" key="3">
    <source>
        <dbReference type="ARBA" id="ARBA00003976"/>
    </source>
</evidence>
<dbReference type="AlphaFoldDB" id="A0A2U1PBG5"/>
<evidence type="ECO:0000256" key="10">
    <source>
        <dbReference type="ARBA" id="ARBA00022786"/>
    </source>
</evidence>
<dbReference type="GO" id="GO:0003676">
    <property type="term" value="F:nucleic acid binding"/>
    <property type="evidence" value="ECO:0007669"/>
    <property type="project" value="InterPro"/>
</dbReference>
<dbReference type="PROSITE" id="PS50089">
    <property type="entry name" value="ZF_RING_2"/>
    <property type="match status" value="1"/>
</dbReference>
<dbReference type="CDD" id="cd22584">
    <property type="entry name" value="Rcat_RBR_unk"/>
    <property type="match status" value="1"/>
</dbReference>
<dbReference type="GO" id="GO:0008270">
    <property type="term" value="F:zinc ion binding"/>
    <property type="evidence" value="ECO:0007669"/>
    <property type="project" value="UniProtKB-KW"/>
</dbReference>
<dbReference type="Pfam" id="PF01485">
    <property type="entry name" value="IBR"/>
    <property type="match status" value="1"/>
</dbReference>
<feature type="domain" description="RING-type" evidence="14">
    <location>
        <begin position="240"/>
        <end position="454"/>
    </location>
</feature>
<evidence type="ECO:0000256" key="5">
    <source>
        <dbReference type="ARBA" id="ARBA00012251"/>
    </source>
</evidence>
<comment type="similarity">
    <text evidence="4">Belongs to the RBR family. Ariadne subfamily.</text>
</comment>